<dbReference type="EMBL" id="VXBZ01004486">
    <property type="protein sequence ID" value="NXP47796.1"/>
    <property type="molecule type" value="Genomic_DNA"/>
</dbReference>
<dbReference type="Pfam" id="PF01826">
    <property type="entry name" value="TIL"/>
    <property type="match status" value="1"/>
</dbReference>
<dbReference type="SUPFAM" id="SSF57567">
    <property type="entry name" value="Serine protease inhibitors"/>
    <property type="match status" value="1"/>
</dbReference>
<dbReference type="InterPro" id="IPR052424">
    <property type="entry name" value="Kielin_Chordin-BMP_Reg"/>
</dbReference>
<dbReference type="GO" id="GO:0030513">
    <property type="term" value="P:positive regulation of BMP signaling pathway"/>
    <property type="evidence" value="ECO:0007669"/>
    <property type="project" value="TreeGrafter"/>
</dbReference>
<dbReference type="InterPro" id="IPR002919">
    <property type="entry name" value="TIL_dom"/>
</dbReference>
<sequence length="278" mass="29144">SPPQLGLTCPPNQHYELCGPSCPPTCLGQSEAEACEGPSRCSEGCFCSQGFLRSGGHCVPLPHCGCVHEGLYYQAGAEFYTHPLCALRCSCEGGGKVTCHPGGCAGGLACAVRDGVRGCYPEDCGRCQVLGEVSSSTFDGRPVFFDGTCAHTTLAEAVAGGDGEDEVVPFVVEMEKESGKDGRSLRKLVVTVRGVAIALAEGTQWEVAVDGERHLLPLTLAGGSVTVSQEGTHRVLRVRGGPKLLYDGDSYVLLTLPGVYRRRTRGLCGNFNGDAGDD</sequence>
<feature type="domain" description="VWFD" evidence="5">
    <location>
        <begin position="125"/>
        <end position="278"/>
    </location>
</feature>
<evidence type="ECO:0000256" key="3">
    <source>
        <dbReference type="ARBA" id="ARBA00022729"/>
    </source>
</evidence>
<keyword evidence="7" id="KW-1185">Reference proteome</keyword>
<evidence type="ECO:0000256" key="1">
    <source>
        <dbReference type="ARBA" id="ARBA00004613"/>
    </source>
</evidence>
<organism evidence="6 7">
    <name type="scientific">Heliornis fulica</name>
    <name type="common">sungrebe</name>
    <dbReference type="NCBI Taxonomy" id="54369"/>
    <lineage>
        <taxon>Eukaryota</taxon>
        <taxon>Metazoa</taxon>
        <taxon>Chordata</taxon>
        <taxon>Craniata</taxon>
        <taxon>Vertebrata</taxon>
        <taxon>Euteleostomi</taxon>
        <taxon>Archelosauria</taxon>
        <taxon>Archosauria</taxon>
        <taxon>Dinosauria</taxon>
        <taxon>Saurischia</taxon>
        <taxon>Theropoda</taxon>
        <taxon>Coelurosauria</taxon>
        <taxon>Aves</taxon>
        <taxon>Neognathae</taxon>
        <taxon>Neoaves</taxon>
        <taxon>Gruiformes</taxon>
        <taxon>Heliornithidae</taxon>
        <taxon>Heliornis</taxon>
    </lineage>
</organism>
<dbReference type="InterPro" id="IPR025615">
    <property type="entry name" value="TILa_dom"/>
</dbReference>
<keyword evidence="4" id="KW-1015">Disulfide bond</keyword>
<evidence type="ECO:0000313" key="6">
    <source>
        <dbReference type="EMBL" id="NXP47796.1"/>
    </source>
</evidence>
<dbReference type="Proteomes" id="UP000590868">
    <property type="component" value="Unassembled WGS sequence"/>
</dbReference>
<dbReference type="SMART" id="SM00216">
    <property type="entry name" value="VWD"/>
    <property type="match status" value="1"/>
</dbReference>
<dbReference type="PROSITE" id="PS51233">
    <property type="entry name" value="VWFD"/>
    <property type="match status" value="1"/>
</dbReference>
<evidence type="ECO:0000259" key="5">
    <source>
        <dbReference type="PROSITE" id="PS51233"/>
    </source>
</evidence>
<keyword evidence="2" id="KW-0964">Secreted</keyword>
<comment type="caution">
    <text evidence="6">The sequence shown here is derived from an EMBL/GenBank/DDBJ whole genome shotgun (WGS) entry which is preliminary data.</text>
</comment>
<dbReference type="Gene3D" id="2.10.25.10">
    <property type="entry name" value="Laminin"/>
    <property type="match status" value="1"/>
</dbReference>
<dbReference type="Pfam" id="PF00094">
    <property type="entry name" value="VWD"/>
    <property type="match status" value="1"/>
</dbReference>
<protein>
    <submittedName>
        <fullName evidence="6">FCGBP protein</fullName>
    </submittedName>
</protein>
<dbReference type="PANTHER" id="PTHR46698">
    <property type="entry name" value="CROSSVEINLESS 2"/>
    <property type="match status" value="1"/>
</dbReference>
<evidence type="ECO:0000256" key="4">
    <source>
        <dbReference type="ARBA" id="ARBA00023157"/>
    </source>
</evidence>
<gene>
    <name evidence="6" type="primary">Fcgbp_1</name>
    <name evidence="6" type="ORF">HELFUL_R14938</name>
</gene>
<comment type="subcellular location">
    <subcellularLocation>
        <location evidence="1">Secreted</location>
    </subcellularLocation>
</comment>
<evidence type="ECO:0000256" key="2">
    <source>
        <dbReference type="ARBA" id="ARBA00022525"/>
    </source>
</evidence>
<dbReference type="PANTHER" id="PTHR46698:SF7">
    <property type="entry name" value="VWFD DOMAIN-CONTAINING PROTEIN"/>
    <property type="match status" value="1"/>
</dbReference>
<feature type="non-terminal residue" evidence="6">
    <location>
        <position position="278"/>
    </location>
</feature>
<dbReference type="AlphaFoldDB" id="A0A7L2AL96"/>
<proteinExistence type="predicted"/>
<accession>A0A7L2AL96</accession>
<dbReference type="Pfam" id="PF12714">
    <property type="entry name" value="TILa"/>
    <property type="match status" value="1"/>
</dbReference>
<dbReference type="InterPro" id="IPR036084">
    <property type="entry name" value="Ser_inhib-like_sf"/>
</dbReference>
<reference evidence="6 7" key="1">
    <citation type="submission" date="2019-09" db="EMBL/GenBank/DDBJ databases">
        <title>Bird 10,000 Genomes (B10K) Project - Family phase.</title>
        <authorList>
            <person name="Zhang G."/>
        </authorList>
    </citation>
    <scope>NUCLEOTIDE SEQUENCE [LARGE SCALE GENOMIC DNA]</scope>
    <source>
        <strain evidence="6">B10K-DU-001-55</strain>
        <tissue evidence="6">Muscle</tissue>
    </source>
</reference>
<name>A0A7L2AL96_9GRUI</name>
<evidence type="ECO:0000313" key="7">
    <source>
        <dbReference type="Proteomes" id="UP000590868"/>
    </source>
</evidence>
<feature type="non-terminal residue" evidence="6">
    <location>
        <position position="1"/>
    </location>
</feature>
<dbReference type="FunFam" id="2.10.25.10:FF:000055">
    <property type="entry name" value="alpha-tectorin isoform X1"/>
    <property type="match status" value="1"/>
</dbReference>
<dbReference type="InterPro" id="IPR001846">
    <property type="entry name" value="VWF_type-D"/>
</dbReference>
<dbReference type="GO" id="GO:0005576">
    <property type="term" value="C:extracellular region"/>
    <property type="evidence" value="ECO:0007669"/>
    <property type="project" value="UniProtKB-SubCell"/>
</dbReference>
<keyword evidence="3" id="KW-0732">Signal</keyword>
<dbReference type="OrthoDB" id="6236007at2759"/>
<dbReference type="CDD" id="cd19941">
    <property type="entry name" value="TIL"/>
    <property type="match status" value="1"/>
</dbReference>